<dbReference type="InterPro" id="IPR006442">
    <property type="entry name" value="Antitoxin_Phd/YefM"/>
</dbReference>
<dbReference type="InterPro" id="IPR036165">
    <property type="entry name" value="YefM-like_sf"/>
</dbReference>
<comment type="function">
    <text evidence="2">Antitoxin component of a type II toxin-antitoxin (TA) system.</text>
</comment>
<protein>
    <recommendedName>
        <fullName evidence="2">Antitoxin</fullName>
    </recommendedName>
</protein>
<proteinExistence type="inferred from homology"/>
<evidence type="ECO:0000256" key="2">
    <source>
        <dbReference type="RuleBase" id="RU362080"/>
    </source>
</evidence>
<accession>A0ABV8DTQ1</accession>
<dbReference type="EMBL" id="JBHSAX010000014">
    <property type="protein sequence ID" value="MFC3963421.1"/>
    <property type="molecule type" value="Genomic_DNA"/>
</dbReference>
<evidence type="ECO:0000313" key="3">
    <source>
        <dbReference type="EMBL" id="MFC3963421.1"/>
    </source>
</evidence>
<evidence type="ECO:0000256" key="1">
    <source>
        <dbReference type="ARBA" id="ARBA00009981"/>
    </source>
</evidence>
<keyword evidence="4" id="KW-1185">Reference proteome</keyword>
<gene>
    <name evidence="3" type="ORF">ACFO0B_15625</name>
</gene>
<reference evidence="4" key="1">
    <citation type="journal article" date="2019" name="Int. J. Syst. Evol. Microbiol.">
        <title>The Global Catalogue of Microorganisms (GCM) 10K type strain sequencing project: providing services to taxonomists for standard genome sequencing and annotation.</title>
        <authorList>
            <consortium name="The Broad Institute Genomics Platform"/>
            <consortium name="The Broad Institute Genome Sequencing Center for Infectious Disease"/>
            <person name="Wu L."/>
            <person name="Ma J."/>
        </authorList>
    </citation>
    <scope>NUCLEOTIDE SEQUENCE [LARGE SCALE GENOMIC DNA]</scope>
    <source>
        <strain evidence="4">CGMCC 4.7330</strain>
    </source>
</reference>
<comment type="similarity">
    <text evidence="1 2">Belongs to the phD/YefM antitoxin family.</text>
</comment>
<dbReference type="Pfam" id="PF02604">
    <property type="entry name" value="PhdYeFM_antitox"/>
    <property type="match status" value="1"/>
</dbReference>
<organism evidence="3 4">
    <name type="scientific">Nocardia jiangsuensis</name>
    <dbReference type="NCBI Taxonomy" id="1691563"/>
    <lineage>
        <taxon>Bacteria</taxon>
        <taxon>Bacillati</taxon>
        <taxon>Actinomycetota</taxon>
        <taxon>Actinomycetes</taxon>
        <taxon>Mycobacteriales</taxon>
        <taxon>Nocardiaceae</taxon>
        <taxon>Nocardia</taxon>
    </lineage>
</organism>
<dbReference type="NCBIfam" id="TIGR01552">
    <property type="entry name" value="phd_fam"/>
    <property type="match status" value="1"/>
</dbReference>
<evidence type="ECO:0000313" key="4">
    <source>
        <dbReference type="Proteomes" id="UP001595696"/>
    </source>
</evidence>
<name>A0ABV8DTQ1_9NOCA</name>
<dbReference type="SUPFAM" id="SSF143120">
    <property type="entry name" value="YefM-like"/>
    <property type="match status" value="1"/>
</dbReference>
<comment type="caution">
    <text evidence="3">The sequence shown here is derived from an EMBL/GenBank/DDBJ whole genome shotgun (WGS) entry which is preliminary data.</text>
</comment>
<sequence>MALSRAAILRSCRSAGPAIVTSGSLRSRLADVLNRIAYAGDRVVATRHGKAIAAVISANDLRLLEELEEARDAALLRRAVAEDNGSGIPVDDLRRDLLG</sequence>
<dbReference type="RefSeq" id="WP_378613167.1">
    <property type="nucleotide sequence ID" value="NZ_JBHSAX010000014.1"/>
</dbReference>
<dbReference type="Proteomes" id="UP001595696">
    <property type="component" value="Unassembled WGS sequence"/>
</dbReference>
<dbReference type="Gene3D" id="3.40.1620.10">
    <property type="entry name" value="YefM-like domain"/>
    <property type="match status" value="1"/>
</dbReference>